<sequence>MSGLNVSGKPVGDFNFELIKADVEWLSRDLDSLLEIILQKDINGLRNAFLSDRFSPPGQFLQRIQYLTCFLKVPYRNQAFTIPQKVFPQAGREQRSVFVLNLATITIFAFASAEYDIKNLGELNALARDINHFFLPDADTSRFHWFHSAHVDLLTNIFVTTLIFFSIPDPTRKGDDKPNILIDRILEKVFGSYVVFPLFQQRKKDIHYLIKSRIYEKNLGLDATIRLLLKAYPYSQFMETIWKFIQKCYHHINAHPILGKYASALYDNKSSEVSNFRERKRRKISHHSEVDSEDEIKLLTYPKNASDVFPMNQIPAAHSQSEDGFSLRERVESQDKPEITSSRQLYSTNTKSCKFYPKPAKFLSQFGVTMVDSENVFSDVESTYDEQIDSILNASGVKDNLLCVTDNGDLEWSSKSQTSAESTTKLSHFYYPRNRKRSMIWKAKTPYIPKAPDKNFNQMAPDLLKLLINNKSLIKTTENPISQTSFNDIKNSAFNDVNTTDLSSKNEKGIRNIPQASSSVTSEITPILNTPVITQYPAGTNSNFETQNHSSIINNNAQQDKGYFIFSFASVNAYFNNNRESLGQTYNGTLQDFTGLFLKNLNQPLGLIDWIYKTSFNISVPQYLVSDINHQQHVYESYLLTQLKDDSSQFFLQFVLSNPTLRGSQYYLVRRFDELKKEIPISRIKKYTMATVSLFLALSTIGARLYYNSNPSTEYFRYAEYFFRGMVLNYNKDELTFIMDKAFMQFCERVISEVHVNLQQSVPLGPQPENPLPSLFKSPAGYHPLIQNNNGSHMSYSVSQAPTSGFIQASMQAPPFQYSTQQHSHMQNMAFQSPSLESMTVKSAHSQAVSSSPLQQLDQIFQIPPQQPSQRYEISPNANASNQTSIDPVFSKLSLEVASKTNQVMNYNIVINTLDVIAKSYSNPSNVSNVKHFISFFLHAFNAEYQKRVPGSLQWSPFNAQKQGKNYQKVDVNLKGIKVLLTIYFKVAPSNDSLNRLQPNPTPVRHVNSKTVKQSQTQSSSTSFQKGSSTDFSSSQKPVSGQPSQLSNESKSVTNPPLSYIMNELSRKDLTKEEVRLYEQTAQLNIQLKTNTYSPALVKPANSSSNTTPPTTNSSSTLSLFPNSAPVSDTYQKASSNLFTHQSSSYMEKIHKILVNYVPFRVAVKNLVSNHGLRLSDVENKMVRFRSLSILIAESVVNCITKLEPTPEEFNILQKTVLKTSKEVVDTLSHKQLEQYLRKEENTGISIQQLLNSLPKGNVVNLTLLSLIPGKSDTYDEKEINLISRIWLPTAKFIDRMVRLRYSTFKNSNSAAPVGSNVIKKESRSTSVNSVEQKISKDMGKTTNQIQKHSVHDITPEASALSTERPPLDKTSAANSVMKSANIHSTPKERDTASVVDSVAPQKIIGPSEKLTTTASNISPPIKSPAFMPINTTQQAPRSDSTHSTKADSSQISTSSGTGSFTGNSKHSPNPVSDNSSAFNGEVVTSKPELGKGDTSKPHFIDTLLLLDISENENELEHRGDLFENSDSDPESDIEEITSSSKIQAFKKISGKDIVKSGSNPTESSHK</sequence>
<evidence type="ECO:0000256" key="1">
    <source>
        <dbReference type="SAM" id="MobiDB-lite"/>
    </source>
</evidence>
<feature type="compositionally biased region" description="Polar residues" evidence="1">
    <location>
        <begin position="1430"/>
        <end position="1439"/>
    </location>
</feature>
<reference evidence="2" key="1">
    <citation type="submission" date="2014-03" db="EMBL/GenBank/DDBJ databases">
        <authorList>
            <person name="Casaregola S."/>
        </authorList>
    </citation>
    <scope>NUCLEOTIDE SEQUENCE [LARGE SCALE GENOMIC DNA]</scope>
    <source>
        <strain evidence="2">CLIB 918</strain>
    </source>
</reference>
<evidence type="ECO:0000313" key="2">
    <source>
        <dbReference type="EMBL" id="CDO57048.1"/>
    </source>
</evidence>
<keyword evidence="3" id="KW-1185">Reference proteome</keyword>
<proteinExistence type="predicted"/>
<feature type="compositionally biased region" description="Polar residues" evidence="1">
    <location>
        <begin position="1466"/>
        <end position="1479"/>
    </location>
</feature>
<dbReference type="OrthoDB" id="10691538at2759"/>
<gene>
    <name evidence="2" type="ORF">BN980_GECA18s01528g</name>
</gene>
<feature type="region of interest" description="Disordered" evidence="1">
    <location>
        <begin position="1518"/>
        <end position="1540"/>
    </location>
</feature>
<comment type="caution">
    <text evidence="2">The sequence shown here is derived from an EMBL/GenBank/DDBJ whole genome shotgun (WGS) entry which is preliminary data.</text>
</comment>
<feature type="region of interest" description="Disordered" evidence="1">
    <location>
        <begin position="1358"/>
        <end position="1480"/>
    </location>
</feature>
<feature type="compositionally biased region" description="Low complexity" evidence="1">
    <location>
        <begin position="1449"/>
        <end position="1465"/>
    </location>
</feature>
<dbReference type="Proteomes" id="UP000242525">
    <property type="component" value="Unassembled WGS sequence"/>
</dbReference>
<name>A0A0J9XIA4_GEOCN</name>
<dbReference type="EMBL" id="CCBN010000018">
    <property type="protein sequence ID" value="CDO57048.1"/>
    <property type="molecule type" value="Genomic_DNA"/>
</dbReference>
<feature type="compositionally biased region" description="Polar residues" evidence="1">
    <location>
        <begin position="1372"/>
        <end position="1385"/>
    </location>
</feature>
<feature type="compositionally biased region" description="Acidic residues" evidence="1">
    <location>
        <begin position="1524"/>
        <end position="1536"/>
    </location>
</feature>
<evidence type="ECO:0000313" key="3">
    <source>
        <dbReference type="Proteomes" id="UP000242525"/>
    </source>
</evidence>
<protein>
    <submittedName>
        <fullName evidence="2">Uncharacterized protein</fullName>
    </submittedName>
</protein>
<feature type="region of interest" description="Disordered" evidence="1">
    <location>
        <begin position="1097"/>
        <end position="1120"/>
    </location>
</feature>
<feature type="compositionally biased region" description="Low complexity" evidence="1">
    <location>
        <begin position="1100"/>
        <end position="1120"/>
    </location>
</feature>
<feature type="compositionally biased region" description="Low complexity" evidence="1">
    <location>
        <begin position="1009"/>
        <end position="1030"/>
    </location>
</feature>
<feature type="compositionally biased region" description="Polar residues" evidence="1">
    <location>
        <begin position="1031"/>
        <end position="1057"/>
    </location>
</feature>
<accession>A0A0J9XIA4</accession>
<feature type="compositionally biased region" description="Polar residues" evidence="1">
    <location>
        <begin position="1410"/>
        <end position="1419"/>
    </location>
</feature>
<organism evidence="2 3">
    <name type="scientific">Geotrichum candidum</name>
    <name type="common">Oospora lactis</name>
    <name type="synonym">Dipodascus geotrichum</name>
    <dbReference type="NCBI Taxonomy" id="1173061"/>
    <lineage>
        <taxon>Eukaryota</taxon>
        <taxon>Fungi</taxon>
        <taxon>Dikarya</taxon>
        <taxon>Ascomycota</taxon>
        <taxon>Saccharomycotina</taxon>
        <taxon>Dipodascomycetes</taxon>
        <taxon>Dipodascales</taxon>
        <taxon>Dipodascaceae</taxon>
        <taxon>Geotrichum</taxon>
    </lineage>
</organism>
<feature type="region of interest" description="Disordered" evidence="1">
    <location>
        <begin position="992"/>
        <end position="1058"/>
    </location>
</feature>